<organism evidence="2 3">
    <name type="scientific">Dyella koreensis</name>
    <dbReference type="NCBI Taxonomy" id="311235"/>
    <lineage>
        <taxon>Bacteria</taxon>
        <taxon>Pseudomonadati</taxon>
        <taxon>Pseudomonadota</taxon>
        <taxon>Gammaproteobacteria</taxon>
        <taxon>Lysobacterales</taxon>
        <taxon>Rhodanobacteraceae</taxon>
        <taxon>Dyella</taxon>
    </lineage>
</organism>
<dbReference type="Proteomes" id="UP001620408">
    <property type="component" value="Unassembled WGS sequence"/>
</dbReference>
<gene>
    <name evidence="2" type="ORF">ISS97_03430</name>
</gene>
<evidence type="ECO:0000256" key="1">
    <source>
        <dbReference type="SAM" id="MobiDB-lite"/>
    </source>
</evidence>
<evidence type="ECO:0000313" key="3">
    <source>
        <dbReference type="Proteomes" id="UP001620408"/>
    </source>
</evidence>
<evidence type="ECO:0000313" key="2">
    <source>
        <dbReference type="EMBL" id="MFK2916304.1"/>
    </source>
</evidence>
<accession>A0ABW8K066</accession>
<proteinExistence type="predicted"/>
<reference evidence="2 3" key="1">
    <citation type="submission" date="2020-10" db="EMBL/GenBank/DDBJ databases">
        <title>Phylogeny of dyella-like bacteria.</title>
        <authorList>
            <person name="Fu J."/>
        </authorList>
    </citation>
    <scope>NUCLEOTIDE SEQUENCE [LARGE SCALE GENOMIC DNA]</scope>
    <source>
        <strain evidence="2 3">BB4</strain>
    </source>
</reference>
<keyword evidence="3" id="KW-1185">Reference proteome</keyword>
<protein>
    <submittedName>
        <fullName evidence="2">Uncharacterized protein</fullName>
    </submittedName>
</protein>
<feature type="region of interest" description="Disordered" evidence="1">
    <location>
        <begin position="1"/>
        <end position="40"/>
    </location>
</feature>
<dbReference type="RefSeq" id="WP_379984954.1">
    <property type="nucleotide sequence ID" value="NZ_JADIKD010000006.1"/>
</dbReference>
<comment type="caution">
    <text evidence="2">The sequence shown here is derived from an EMBL/GenBank/DDBJ whole genome shotgun (WGS) entry which is preliminary data.</text>
</comment>
<name>A0ABW8K066_9GAMM</name>
<sequence length="112" mass="11975">MAKPDHTAPARLSDPPGEKPKPSTSRPRIRAGASRSARQRRSIKLTGIAIAVDALHCVLARDDALPSTQGDAMAPTSAVDPLTLECRGGLLVAVHFLRQYARKLKQGKLADD</sequence>
<dbReference type="EMBL" id="JADIKD010000006">
    <property type="protein sequence ID" value="MFK2916304.1"/>
    <property type="molecule type" value="Genomic_DNA"/>
</dbReference>